<accession>A0A927FTS2</accession>
<keyword evidence="5 6" id="KW-0472">Membrane</keyword>
<name>A0A927FTS2_9HYPH</name>
<evidence type="ECO:0000256" key="3">
    <source>
        <dbReference type="ARBA" id="ARBA00022723"/>
    </source>
</evidence>
<dbReference type="RefSeq" id="WP_191773035.1">
    <property type="nucleotide sequence ID" value="NZ_JACYFU010000001.1"/>
</dbReference>
<keyword evidence="2 6" id="KW-1003">Cell membrane</keyword>
<comment type="similarity">
    <text evidence="6">Belongs to the inorganic carbon transporter (TC 9.A.2) DabA family.</text>
</comment>
<comment type="subunit">
    <text evidence="6">Forms a complex with DabB.</text>
</comment>
<dbReference type="GO" id="GO:0008270">
    <property type="term" value="F:zinc ion binding"/>
    <property type="evidence" value="ECO:0007669"/>
    <property type="project" value="UniProtKB-UniRule"/>
</dbReference>
<comment type="function">
    <text evidence="6">Part of an energy-coupled inorganic carbon pump.</text>
</comment>
<comment type="subcellular location">
    <subcellularLocation>
        <location evidence="6">Cell membrane</location>
        <topology evidence="6">Peripheral membrane protein</topology>
    </subcellularLocation>
</comment>
<proteinExistence type="inferred from homology"/>
<dbReference type="Pfam" id="PF10070">
    <property type="entry name" value="DabA"/>
    <property type="match status" value="1"/>
</dbReference>
<feature type="binding site" evidence="6">
    <location>
        <position position="490"/>
    </location>
    <ligand>
        <name>Zn(2+)</name>
        <dbReference type="ChEBI" id="CHEBI:29105"/>
    </ligand>
</feature>
<evidence type="ECO:0000256" key="1">
    <source>
        <dbReference type="ARBA" id="ARBA00022448"/>
    </source>
</evidence>
<evidence type="ECO:0000256" key="4">
    <source>
        <dbReference type="ARBA" id="ARBA00022833"/>
    </source>
</evidence>
<evidence type="ECO:0000256" key="5">
    <source>
        <dbReference type="ARBA" id="ARBA00023136"/>
    </source>
</evidence>
<feature type="binding site" evidence="6">
    <location>
        <position position="334"/>
    </location>
    <ligand>
        <name>Zn(2+)</name>
        <dbReference type="ChEBI" id="CHEBI:29105"/>
    </ligand>
</feature>
<comment type="cofactor">
    <cofactor evidence="6">
        <name>Zn(2+)</name>
        <dbReference type="ChEBI" id="CHEBI:29105"/>
    </cofactor>
</comment>
<keyword evidence="3 6" id="KW-0479">Metal-binding</keyword>
<dbReference type="AlphaFoldDB" id="A0A927FTS2"/>
<dbReference type="PANTHER" id="PTHR38344">
    <property type="entry name" value="UPF0753 PROTEIN AQ_863"/>
    <property type="match status" value="1"/>
</dbReference>
<dbReference type="InterPro" id="IPR018752">
    <property type="entry name" value="DabA"/>
</dbReference>
<evidence type="ECO:0000313" key="8">
    <source>
        <dbReference type="Proteomes" id="UP000654108"/>
    </source>
</evidence>
<comment type="caution">
    <text evidence="7">The sequence shown here is derived from an EMBL/GenBank/DDBJ whole genome shotgun (WGS) entry which is preliminary data.</text>
</comment>
<keyword evidence="1 6" id="KW-0813">Transport</keyword>
<dbReference type="EMBL" id="JACYFU010000001">
    <property type="protein sequence ID" value="MBD8064768.1"/>
    <property type="molecule type" value="Genomic_DNA"/>
</dbReference>
<evidence type="ECO:0000256" key="6">
    <source>
        <dbReference type="HAMAP-Rule" id="MF_01871"/>
    </source>
</evidence>
<organism evidence="7 8">
    <name type="scientific">Devosia oryzisoli</name>
    <dbReference type="NCBI Taxonomy" id="2774138"/>
    <lineage>
        <taxon>Bacteria</taxon>
        <taxon>Pseudomonadati</taxon>
        <taxon>Pseudomonadota</taxon>
        <taxon>Alphaproteobacteria</taxon>
        <taxon>Hyphomicrobiales</taxon>
        <taxon>Devosiaceae</taxon>
        <taxon>Devosia</taxon>
    </lineage>
</organism>
<feature type="binding site" evidence="6">
    <location>
        <position position="505"/>
    </location>
    <ligand>
        <name>Zn(2+)</name>
        <dbReference type="ChEBI" id="CHEBI:29105"/>
    </ligand>
</feature>
<dbReference type="GO" id="GO:0005886">
    <property type="term" value="C:plasma membrane"/>
    <property type="evidence" value="ECO:0007669"/>
    <property type="project" value="UniProtKB-SubCell"/>
</dbReference>
<dbReference type="PANTHER" id="PTHR38344:SF1">
    <property type="entry name" value="INORGANIC CARBON TRANSPORTER SUBUNIT DABA-RELATED"/>
    <property type="match status" value="1"/>
</dbReference>
<gene>
    <name evidence="6" type="primary">dabA</name>
    <name evidence="7" type="ORF">IC608_04675</name>
</gene>
<reference evidence="7" key="1">
    <citation type="submission" date="2020-09" db="EMBL/GenBank/DDBJ databases">
        <title>Genome seq and assembly of Devosia sp.</title>
        <authorList>
            <person name="Chhetri G."/>
        </authorList>
    </citation>
    <scope>NUCLEOTIDE SEQUENCE</scope>
    <source>
        <strain evidence="7">PTR5</strain>
    </source>
</reference>
<evidence type="ECO:0000256" key="2">
    <source>
        <dbReference type="ARBA" id="ARBA00022475"/>
    </source>
</evidence>
<keyword evidence="8" id="KW-1185">Reference proteome</keyword>
<sequence length="799" mass="84783">MLLEQTQLAPSLAEEILGAARTAARAIPPAFPLDATVAVNPFLGQTDQDLATASARLARLAGAALTRPRAELASMVEAGEIAEEDLEAALLACSAPGRPADLVALRAQLRKPAPAVEALPTIADLAAAATGTDWPAIFSRSFGLWASGFFDRGQALWTPRPDQTAFAAWREWAINDLTPAIAGLRGFSVHVASTPDTAERAILRATSRLGLTAAAAETAFHQLLLSLGGWSMHARWQLWQAELEGRSDTTLTDLLAIRLVWDEALLAHCPSIGRDWRASVAAHAAPVVPTADHVLDCLLQDAAERAHQRMLANKLTGPAEASGRPKLQAAFCIDVRSEVLRRALEGQGEGIETLGFAGFFGLPVAHRPAGTDEVQAHLPALLSPSMTSTSHGKGDEEFALRIAARTKRAWGRFRQAAVSSFAFVEAAGLSYGGKLIGDSLVRTRKAPGQSPLPRIEGVMSADAKAATAAKILRAMSLTERYAPLVLLIGHGAQMTNNPHESAYQCGACCGQTGEVSARLVAAMLNDPETRAGLPGLGLVLPDDTLFVAGLHDTVTDTVTLFPEAVGPKEAEKLDQAEGWLGEAGRMARAERAQRLPGAKADALGRRAADWAEVRPEWGLAGCAAFIAAPGQVTAGRDLAGRAFLHSYDWTQDDGFGTLDLILTAPVVVGSWISLQYYGSTVAPELFGGGNKLIHNVLGGIGVVEGNGGRLRAGLPWQAVHDGERLIHQPLRLSVMIEAPIEAISAVLKKHEGVRQLFDNGWMHLLALSEGRVVARYRSGLAWEPWNGEARRPADAKAAA</sequence>
<dbReference type="Proteomes" id="UP000654108">
    <property type="component" value="Unassembled WGS sequence"/>
</dbReference>
<feature type="binding site" evidence="6">
    <location>
        <position position="332"/>
    </location>
    <ligand>
        <name>Zn(2+)</name>
        <dbReference type="ChEBI" id="CHEBI:29105"/>
    </ligand>
</feature>
<keyword evidence="4 6" id="KW-0862">Zinc</keyword>
<dbReference type="HAMAP" id="MF_01871">
    <property type="entry name" value="DabA"/>
    <property type="match status" value="1"/>
</dbReference>
<protein>
    <recommendedName>
        <fullName evidence="6">Probable inorganic carbon transporter subunit DabA</fullName>
    </recommendedName>
</protein>
<evidence type="ECO:0000313" key="7">
    <source>
        <dbReference type="EMBL" id="MBD8064768.1"/>
    </source>
</evidence>